<dbReference type="AlphaFoldDB" id="X1JDQ0"/>
<evidence type="ECO:0000313" key="1">
    <source>
        <dbReference type="EMBL" id="GAH67893.1"/>
    </source>
</evidence>
<dbReference type="EMBL" id="BARU01034809">
    <property type="protein sequence ID" value="GAH67893.1"/>
    <property type="molecule type" value="Genomic_DNA"/>
</dbReference>
<name>X1JDQ0_9ZZZZ</name>
<reference evidence="1" key="1">
    <citation type="journal article" date="2014" name="Front. Microbiol.">
        <title>High frequency of phylogenetically diverse reductive dehalogenase-homologous genes in deep subseafloor sedimentary metagenomes.</title>
        <authorList>
            <person name="Kawai M."/>
            <person name="Futagami T."/>
            <person name="Toyoda A."/>
            <person name="Takaki Y."/>
            <person name="Nishi S."/>
            <person name="Hori S."/>
            <person name="Arai W."/>
            <person name="Tsubouchi T."/>
            <person name="Morono Y."/>
            <person name="Uchiyama I."/>
            <person name="Ito T."/>
            <person name="Fujiyama A."/>
            <person name="Inagaki F."/>
            <person name="Takami H."/>
        </authorList>
    </citation>
    <scope>NUCLEOTIDE SEQUENCE</scope>
    <source>
        <strain evidence="1">Expedition CK06-06</strain>
    </source>
</reference>
<comment type="caution">
    <text evidence="1">The sequence shown here is derived from an EMBL/GenBank/DDBJ whole genome shotgun (WGS) entry which is preliminary data.</text>
</comment>
<proteinExistence type="predicted"/>
<sequence length="64" mass="7091">MTVRTPQGLRLVLVSDETRVERHDGQEASLADLPRHVPVAVFGQFGDDGRTLMARVIVLLPPRT</sequence>
<organism evidence="1">
    <name type="scientific">marine sediment metagenome</name>
    <dbReference type="NCBI Taxonomy" id="412755"/>
    <lineage>
        <taxon>unclassified sequences</taxon>
        <taxon>metagenomes</taxon>
        <taxon>ecological metagenomes</taxon>
    </lineage>
</organism>
<protein>
    <submittedName>
        <fullName evidence="1">Uncharacterized protein</fullName>
    </submittedName>
</protein>
<accession>X1JDQ0</accession>
<gene>
    <name evidence="1" type="ORF">S03H2_54591</name>
</gene>